<dbReference type="GO" id="GO:0005524">
    <property type="term" value="F:ATP binding"/>
    <property type="evidence" value="ECO:0007669"/>
    <property type="project" value="InterPro"/>
</dbReference>
<name>A0A9D1ADE3_9FIRM</name>
<dbReference type="GO" id="GO:0016887">
    <property type="term" value="F:ATP hydrolysis activity"/>
    <property type="evidence" value="ECO:0007669"/>
    <property type="project" value="InterPro"/>
</dbReference>
<dbReference type="InterPro" id="IPR003959">
    <property type="entry name" value="ATPase_AAA_core"/>
</dbReference>
<evidence type="ECO:0000313" key="2">
    <source>
        <dbReference type="EMBL" id="HIR14305.1"/>
    </source>
</evidence>
<dbReference type="EMBL" id="DVGK01000116">
    <property type="protein sequence ID" value="HIR14305.1"/>
    <property type="molecule type" value="Genomic_DNA"/>
</dbReference>
<dbReference type="AlphaFoldDB" id="A0A9D1ADE3"/>
<dbReference type="InterPro" id="IPR027417">
    <property type="entry name" value="P-loop_NTPase"/>
</dbReference>
<evidence type="ECO:0000259" key="1">
    <source>
        <dbReference type="Pfam" id="PF13304"/>
    </source>
</evidence>
<dbReference type="Proteomes" id="UP000886757">
    <property type="component" value="Unassembled WGS sequence"/>
</dbReference>
<evidence type="ECO:0000313" key="3">
    <source>
        <dbReference type="Proteomes" id="UP000886757"/>
    </source>
</evidence>
<feature type="domain" description="ATPase AAA-type core" evidence="1">
    <location>
        <begin position="45"/>
        <end position="113"/>
    </location>
</feature>
<feature type="non-terminal residue" evidence="2">
    <location>
        <position position="225"/>
    </location>
</feature>
<organism evidence="2 3">
    <name type="scientific">Candidatus Choladousia intestinavium</name>
    <dbReference type="NCBI Taxonomy" id="2840727"/>
    <lineage>
        <taxon>Bacteria</taxon>
        <taxon>Bacillati</taxon>
        <taxon>Bacillota</taxon>
        <taxon>Clostridia</taxon>
        <taxon>Lachnospirales</taxon>
        <taxon>Lachnospiraceae</taxon>
        <taxon>Lachnospiraceae incertae sedis</taxon>
        <taxon>Candidatus Choladousia</taxon>
    </lineage>
</organism>
<accession>A0A9D1ADE3</accession>
<dbReference type="SUPFAM" id="SSF52540">
    <property type="entry name" value="P-loop containing nucleoside triphosphate hydrolases"/>
    <property type="match status" value="1"/>
</dbReference>
<dbReference type="Gene3D" id="3.40.50.300">
    <property type="entry name" value="P-loop containing nucleotide triphosphate hydrolases"/>
    <property type="match status" value="1"/>
</dbReference>
<reference evidence="2" key="1">
    <citation type="submission" date="2020-10" db="EMBL/GenBank/DDBJ databases">
        <authorList>
            <person name="Gilroy R."/>
        </authorList>
    </citation>
    <scope>NUCLEOTIDE SEQUENCE</scope>
    <source>
        <strain evidence="2">ChiSjej4B22-8148</strain>
    </source>
</reference>
<sequence length="225" mass="25864">MLTKMYLTNFLSFLDRTEFDFTASRYSILGETNVYNSEVLKGALFIGPNASGKSNALEGIAFLINLIKGEGTSFENFRCFFAKNAITTVEYEFIFQNKKVVYRIEYNIKSKNISEDLSIDGVIVLKRTGTSGELRINASVTQDDQLDGETLFLRTASFNTGRFPQEPVLRELMDYLLNSYCIDEYNQDAHWGKNITKYAEEHGVEKINNYLQDFNYDFFIEYGSE</sequence>
<dbReference type="Pfam" id="PF13304">
    <property type="entry name" value="AAA_21"/>
    <property type="match status" value="1"/>
</dbReference>
<proteinExistence type="predicted"/>
<gene>
    <name evidence="2" type="ORF">IAB31_10340</name>
</gene>
<reference evidence="2" key="2">
    <citation type="journal article" date="2021" name="PeerJ">
        <title>Extensive microbial diversity within the chicken gut microbiome revealed by metagenomics and culture.</title>
        <authorList>
            <person name="Gilroy R."/>
            <person name="Ravi A."/>
            <person name="Getino M."/>
            <person name="Pursley I."/>
            <person name="Horton D.L."/>
            <person name="Alikhan N.F."/>
            <person name="Baker D."/>
            <person name="Gharbi K."/>
            <person name="Hall N."/>
            <person name="Watson M."/>
            <person name="Adriaenssens E.M."/>
            <person name="Foster-Nyarko E."/>
            <person name="Jarju S."/>
            <person name="Secka A."/>
            <person name="Antonio M."/>
            <person name="Oren A."/>
            <person name="Chaudhuri R.R."/>
            <person name="La Ragione R."/>
            <person name="Hildebrand F."/>
            <person name="Pallen M.J."/>
        </authorList>
    </citation>
    <scope>NUCLEOTIDE SEQUENCE</scope>
    <source>
        <strain evidence="2">ChiSjej4B22-8148</strain>
    </source>
</reference>
<comment type="caution">
    <text evidence="2">The sequence shown here is derived from an EMBL/GenBank/DDBJ whole genome shotgun (WGS) entry which is preliminary data.</text>
</comment>
<protein>
    <submittedName>
        <fullName evidence="2">AAA family ATPase</fullName>
    </submittedName>
</protein>